<name>A0A8H3LMJ7_9GLOM</name>
<reference evidence="2" key="1">
    <citation type="submission" date="2019-10" db="EMBL/GenBank/DDBJ databases">
        <title>Conservation and host-specific expression of non-tandemly repeated heterogenous ribosome RNA gene in arbuscular mycorrhizal fungi.</title>
        <authorList>
            <person name="Maeda T."/>
            <person name="Kobayashi Y."/>
            <person name="Nakagawa T."/>
            <person name="Ezawa T."/>
            <person name="Yamaguchi K."/>
            <person name="Bino T."/>
            <person name="Nishimoto Y."/>
            <person name="Shigenobu S."/>
            <person name="Kawaguchi M."/>
        </authorList>
    </citation>
    <scope>NUCLEOTIDE SEQUENCE</scope>
    <source>
        <strain evidence="2">HR1</strain>
    </source>
</reference>
<evidence type="ECO:0000256" key="1">
    <source>
        <dbReference type="SAM" id="MobiDB-lite"/>
    </source>
</evidence>
<accession>A0A8H3LMJ7</accession>
<evidence type="ECO:0008006" key="4">
    <source>
        <dbReference type="Google" id="ProtNLM"/>
    </source>
</evidence>
<dbReference type="EMBL" id="BLAL01000175">
    <property type="protein sequence ID" value="GES88034.1"/>
    <property type="molecule type" value="Genomic_DNA"/>
</dbReference>
<dbReference type="OrthoDB" id="2446005at2759"/>
<dbReference type="AlphaFoldDB" id="A0A8H3LMJ7"/>
<feature type="compositionally biased region" description="Acidic residues" evidence="1">
    <location>
        <begin position="41"/>
        <end position="52"/>
    </location>
</feature>
<comment type="caution">
    <text evidence="2">The sequence shown here is derived from an EMBL/GenBank/DDBJ whole genome shotgun (WGS) entry which is preliminary data.</text>
</comment>
<organism evidence="2 3">
    <name type="scientific">Rhizophagus clarus</name>
    <dbReference type="NCBI Taxonomy" id="94130"/>
    <lineage>
        <taxon>Eukaryota</taxon>
        <taxon>Fungi</taxon>
        <taxon>Fungi incertae sedis</taxon>
        <taxon>Mucoromycota</taxon>
        <taxon>Glomeromycotina</taxon>
        <taxon>Glomeromycetes</taxon>
        <taxon>Glomerales</taxon>
        <taxon>Glomeraceae</taxon>
        <taxon>Rhizophagus</taxon>
    </lineage>
</organism>
<proteinExistence type="predicted"/>
<feature type="compositionally biased region" description="Acidic residues" evidence="1">
    <location>
        <begin position="61"/>
        <end position="76"/>
    </location>
</feature>
<dbReference type="Proteomes" id="UP000615446">
    <property type="component" value="Unassembled WGS sequence"/>
</dbReference>
<feature type="compositionally biased region" description="Basic and acidic residues" evidence="1">
    <location>
        <begin position="30"/>
        <end position="40"/>
    </location>
</feature>
<feature type="region of interest" description="Disordered" evidence="1">
    <location>
        <begin position="1"/>
        <end position="95"/>
    </location>
</feature>
<evidence type="ECO:0000313" key="2">
    <source>
        <dbReference type="EMBL" id="GES88034.1"/>
    </source>
</evidence>
<feature type="compositionally biased region" description="Acidic residues" evidence="1">
    <location>
        <begin position="1"/>
        <end position="16"/>
    </location>
</feature>
<protein>
    <recommendedName>
        <fullName evidence="4">BAH domain-containing protein</fullName>
    </recommendedName>
</protein>
<gene>
    <name evidence="2" type="ORF">RCL2_001499800</name>
</gene>
<evidence type="ECO:0000313" key="3">
    <source>
        <dbReference type="Proteomes" id="UP000615446"/>
    </source>
</evidence>
<sequence>MELDNEGYDGIENEETINEKPSSENSSKLPSDEESSKESAEDSDEEISEELNGEYSNEVSSEVDEEFEESGDEYFGEDYFSKESNEKSDEEADRNEKIVDESLKNEQMPHISREFAPYFSNFTEALMFCWIQKHNISTQAYDDLVDIIHHPQFKSEDIVTNIQRFRKKSSNRISRILAIVEVDDRLKVIIQRTPKFIELLGNLQSNGRKERCANEIWLLDRNMNNALVDIELQSIIRRVTITILYTENIINDHLSVVIRKILYKHRGHWKIKNVAYSYRHPSEFASLEEPKTSLPIYKLYIDLYYDDFGIFRNVYHSLGGVYIQIGNLPFDKRKQLKNHFVLGFVPFGGCFEEFIAPFVAEMKTLENGKIMNVQGTKSIIIATPMMTRRKEIAAEYGLCIQPSILDKLKRERHLQSPHDVYHITAGKALRFLRITIDALSPEGKSAFILAWKAFEDERDGVQNFQKYRAMDKPIDIRLSSMNNSLNNLPHHLNQLMDSWFIAERSFDFNDDISEVHLPDESITKITLKKHISRRKCKEILLNNADFRIELAMSYWDMGYHLAIFGTSYKFYEYACFFAEENDTNVLHRLHIGEVVTIVTDECETFAIIQSIFSHQYNNQQFAFVSADKFKITNRTVLRCPLFKLQSTNTRQRRIFPISMFRLDITHFVHYCNGNECIDGHNLKNEMYIRNLYFFKNV</sequence>